<evidence type="ECO:0000313" key="2">
    <source>
        <dbReference type="EMBL" id="GGJ44919.1"/>
    </source>
</evidence>
<dbReference type="Proteomes" id="UP000634435">
    <property type="component" value="Unassembled WGS sequence"/>
</dbReference>
<sequence>MIFFAEILLVVALAILVFSSFMYLRDLTNKKKHRNLSSFESVMYIIIGVAILTLAVSLLALTFVG</sequence>
<keyword evidence="1" id="KW-0472">Membrane</keyword>
<reference evidence="3" key="1">
    <citation type="journal article" date="2019" name="Int. J. Syst. Evol. Microbiol.">
        <title>The Global Catalogue of Microorganisms (GCM) 10K type strain sequencing project: providing services to taxonomists for standard genome sequencing and annotation.</title>
        <authorList>
            <consortium name="The Broad Institute Genomics Platform"/>
            <consortium name="The Broad Institute Genome Sequencing Center for Infectious Disease"/>
            <person name="Wu L."/>
            <person name="Ma J."/>
        </authorList>
    </citation>
    <scope>NUCLEOTIDE SEQUENCE [LARGE SCALE GENOMIC DNA]</scope>
    <source>
        <strain evidence="3">JCM 30071</strain>
    </source>
</reference>
<proteinExistence type="predicted"/>
<keyword evidence="3" id="KW-1185">Reference proteome</keyword>
<evidence type="ECO:0000256" key="1">
    <source>
        <dbReference type="SAM" id="Phobius"/>
    </source>
</evidence>
<feature type="transmembrane region" description="Helical" evidence="1">
    <location>
        <begin position="6"/>
        <end position="24"/>
    </location>
</feature>
<organism evidence="2 3">
    <name type="scientific">Virgibacillus kapii</name>
    <dbReference type="NCBI Taxonomy" id="1638645"/>
    <lineage>
        <taxon>Bacteria</taxon>
        <taxon>Bacillati</taxon>
        <taxon>Bacillota</taxon>
        <taxon>Bacilli</taxon>
        <taxon>Bacillales</taxon>
        <taxon>Bacillaceae</taxon>
        <taxon>Virgibacillus</taxon>
    </lineage>
</organism>
<evidence type="ECO:0008006" key="4">
    <source>
        <dbReference type="Google" id="ProtNLM"/>
    </source>
</evidence>
<protein>
    <recommendedName>
        <fullName evidence="4">DUF3976 domain-containing protein</fullName>
    </recommendedName>
</protein>
<keyword evidence="1" id="KW-1133">Transmembrane helix</keyword>
<comment type="caution">
    <text evidence="2">The sequence shown here is derived from an EMBL/GenBank/DDBJ whole genome shotgun (WGS) entry which is preliminary data.</text>
</comment>
<keyword evidence="1" id="KW-0812">Transmembrane</keyword>
<dbReference type="EMBL" id="BMPN01000001">
    <property type="protein sequence ID" value="GGJ44919.1"/>
    <property type="molecule type" value="Genomic_DNA"/>
</dbReference>
<name>A0ABQ2D3M2_9BACI</name>
<feature type="transmembrane region" description="Helical" evidence="1">
    <location>
        <begin position="44"/>
        <end position="64"/>
    </location>
</feature>
<gene>
    <name evidence="2" type="ORF">GCM10007111_03610</name>
</gene>
<evidence type="ECO:0000313" key="3">
    <source>
        <dbReference type="Proteomes" id="UP000634435"/>
    </source>
</evidence>
<accession>A0ABQ2D3M2</accession>